<dbReference type="PANTHER" id="PTHR20883">
    <property type="entry name" value="PHYTANOYL-COA DIOXYGENASE DOMAIN CONTAINING 1"/>
    <property type="match status" value="1"/>
</dbReference>
<name>A0A521CA77_9BACT</name>
<dbReference type="SUPFAM" id="SSF51197">
    <property type="entry name" value="Clavaminate synthase-like"/>
    <property type="match status" value="1"/>
</dbReference>
<dbReference type="InterPro" id="IPR008775">
    <property type="entry name" value="Phytyl_CoA_dOase-like"/>
</dbReference>
<dbReference type="GO" id="GO:0005506">
    <property type="term" value="F:iron ion binding"/>
    <property type="evidence" value="ECO:0007669"/>
    <property type="project" value="UniProtKB-ARBA"/>
</dbReference>
<proteinExistence type="predicted"/>
<keyword evidence="2" id="KW-1185">Reference proteome</keyword>
<dbReference type="PANTHER" id="PTHR20883:SF46">
    <property type="entry name" value="PHYTANOYL-COA HYDROXYLASE"/>
    <property type="match status" value="1"/>
</dbReference>
<keyword evidence="1" id="KW-0223">Dioxygenase</keyword>
<dbReference type="Proteomes" id="UP000317593">
    <property type="component" value="Unassembled WGS sequence"/>
</dbReference>
<dbReference type="EMBL" id="FXTH01000005">
    <property type="protein sequence ID" value="SMO56308.1"/>
    <property type="molecule type" value="Genomic_DNA"/>
</dbReference>
<dbReference type="OrthoDB" id="9814777at2"/>
<evidence type="ECO:0000313" key="1">
    <source>
        <dbReference type="EMBL" id="SMO56308.1"/>
    </source>
</evidence>
<dbReference type="Pfam" id="PF05721">
    <property type="entry name" value="PhyH"/>
    <property type="match status" value="1"/>
</dbReference>
<dbReference type="RefSeq" id="WP_142713937.1">
    <property type="nucleotide sequence ID" value="NZ_FXTH01000005.1"/>
</dbReference>
<gene>
    <name evidence="1" type="ORF">SAMN06265218_105188</name>
</gene>
<organism evidence="1 2">
    <name type="scientific">Fodinibius sediminis</name>
    <dbReference type="NCBI Taxonomy" id="1214077"/>
    <lineage>
        <taxon>Bacteria</taxon>
        <taxon>Pseudomonadati</taxon>
        <taxon>Balneolota</taxon>
        <taxon>Balneolia</taxon>
        <taxon>Balneolales</taxon>
        <taxon>Balneolaceae</taxon>
        <taxon>Fodinibius</taxon>
    </lineage>
</organism>
<accession>A0A521CA77</accession>
<keyword evidence="1" id="KW-0560">Oxidoreductase</keyword>
<protein>
    <submittedName>
        <fullName evidence="1">Ectoine hydroxylase-related dioxygenase, phytanoyl-CoA dioxygenase (PhyH) family</fullName>
    </submittedName>
</protein>
<dbReference type="GO" id="GO:0016706">
    <property type="term" value="F:2-oxoglutarate-dependent dioxygenase activity"/>
    <property type="evidence" value="ECO:0007669"/>
    <property type="project" value="UniProtKB-ARBA"/>
</dbReference>
<evidence type="ECO:0000313" key="2">
    <source>
        <dbReference type="Proteomes" id="UP000317593"/>
    </source>
</evidence>
<reference evidence="1 2" key="1">
    <citation type="submission" date="2017-05" db="EMBL/GenBank/DDBJ databases">
        <authorList>
            <person name="Varghese N."/>
            <person name="Submissions S."/>
        </authorList>
    </citation>
    <scope>NUCLEOTIDE SEQUENCE [LARGE SCALE GENOMIC DNA]</scope>
    <source>
        <strain evidence="1 2">DSM 21194</strain>
    </source>
</reference>
<dbReference type="AlphaFoldDB" id="A0A521CA77"/>
<sequence>MPKKNILGKEQLAFFNDNGYLAIDQLTSREDVAFIREIFDTLFSSEAGRKEGDQFDLAGPGEAEEASLPQIMNPAKYAPELNNSELLKNASAALSQLFGEPVEATFFHAINKPPRHGAETPWHQDAAYWDPVKLHNKISVWVPLQEVFVDNGCMQFIPRSHLMDILPHQSINNDPRVQGLELVPEECEKIKGKAVPCPLPPGGATFHGGYTLHYAGPNKTDRPRRAIILEAELPPSIRDKPMRFPWLERRDAARKQKKP</sequence>
<dbReference type="Gene3D" id="2.60.120.620">
    <property type="entry name" value="q2cbj1_9rhob like domain"/>
    <property type="match status" value="1"/>
</dbReference>